<comment type="cofactor">
    <cofactor evidence="12 13 14">
        <name>Zn(2+)</name>
        <dbReference type="ChEBI" id="CHEBI:29105"/>
    </cofactor>
    <text evidence="12 13 14">Binds 1 zinc ion per monomer.</text>
</comment>
<evidence type="ECO:0000256" key="10">
    <source>
        <dbReference type="ARBA" id="ARBA00023125"/>
    </source>
</evidence>
<comment type="catalytic activity">
    <reaction evidence="12">
        <text>ssDNA + n NTP = ssDNA/pppN(pN)n-1 hybrid + (n-1) diphosphate.</text>
        <dbReference type="EC" id="2.7.7.101"/>
    </reaction>
</comment>
<dbReference type="Pfam" id="PF01807">
    <property type="entry name" value="Zn_ribbon_DnaG"/>
    <property type="match status" value="1"/>
</dbReference>
<dbReference type="Gene3D" id="3.90.580.10">
    <property type="entry name" value="Zinc finger, CHC2-type domain"/>
    <property type="match status" value="1"/>
</dbReference>
<keyword evidence="1 12" id="KW-0240">DNA-directed RNA polymerase</keyword>
<keyword evidence="8 12" id="KW-0862">Zinc</keyword>
<evidence type="ECO:0000256" key="13">
    <source>
        <dbReference type="PIRNR" id="PIRNR002811"/>
    </source>
</evidence>
<keyword evidence="11 12" id="KW-0804">Transcription</keyword>
<evidence type="ECO:0000256" key="11">
    <source>
        <dbReference type="ARBA" id="ARBA00023163"/>
    </source>
</evidence>
<organism evidence="16 17">
    <name type="scientific">Meiothermus hypogaeus NBRC 106114</name>
    <dbReference type="NCBI Taxonomy" id="1227553"/>
    <lineage>
        <taxon>Bacteria</taxon>
        <taxon>Thermotogati</taxon>
        <taxon>Deinococcota</taxon>
        <taxon>Deinococci</taxon>
        <taxon>Thermales</taxon>
        <taxon>Thermaceae</taxon>
        <taxon>Meiothermus</taxon>
    </lineage>
</organism>
<dbReference type="CDD" id="cd03364">
    <property type="entry name" value="TOPRIM_DnaG_primases"/>
    <property type="match status" value="1"/>
</dbReference>
<dbReference type="Gene3D" id="3.40.1360.10">
    <property type="match status" value="1"/>
</dbReference>
<keyword evidence="6 12" id="KW-0479">Metal-binding</keyword>
<dbReference type="InterPro" id="IPR036977">
    <property type="entry name" value="DNA_primase_Znf_CHC2"/>
</dbReference>
<evidence type="ECO:0000256" key="1">
    <source>
        <dbReference type="ARBA" id="ARBA00022478"/>
    </source>
</evidence>
<accession>A0A511R6Q2</accession>
<name>A0A511R6Q2_9DEIN</name>
<keyword evidence="3 12" id="KW-0808">Transferase</keyword>
<dbReference type="HAMAP" id="MF_00974">
    <property type="entry name" value="DNA_primase_DnaG"/>
    <property type="match status" value="1"/>
</dbReference>
<dbReference type="SUPFAM" id="SSF56731">
    <property type="entry name" value="DNA primase core"/>
    <property type="match status" value="1"/>
</dbReference>
<comment type="domain">
    <text evidence="12">Contains an N-terminal zinc-binding domain, a central core domain that contains the primase activity, and a C-terminal DnaB-binding domain.</text>
</comment>
<dbReference type="InterPro" id="IPR050219">
    <property type="entry name" value="DnaG_primase"/>
</dbReference>
<evidence type="ECO:0000256" key="2">
    <source>
        <dbReference type="ARBA" id="ARBA00022515"/>
    </source>
</evidence>
<dbReference type="InterPro" id="IPR013264">
    <property type="entry name" value="DNAG_N"/>
</dbReference>
<keyword evidence="5 12" id="KW-0235">DNA replication</keyword>
<dbReference type="InterPro" id="IPR037068">
    <property type="entry name" value="DNA_primase_core_N_sf"/>
</dbReference>
<sequence length="600" mass="67258">MPAMDAQTAQAIELIRSRMPIQELVGRYVALKPSGKGTWKGLCPFHQEKTPSFQVNEAKGLCYCFGCKNGGDIFAFLQKIEGIEFREALERLAQETGVELPQYKGRTAARKETLQVLELTQAYFRSHLGGEALQYLQARGLTPESIERFGLGYAPGSWDGLLKYLHAQGVSPQEALEAGVLMEREGRFFDRFRNRITFPILDALGRIVAFTARALAQDDNPKYLNSPETPLFKKSLLLYGYPQARAAIREQGRAVVVEGLFDVIALHQMGFSEAVAVLGSSLSTEQAHLLKRADAAELYLAFDADEAGRKATLQSLNLEIARSFVVYAVLLQGGKDPGDLLLVPDGKERFEAALNAALPEVEYRFEVAASGLDLRRPEHKQKILEALKPRLVSSEPFDRVVEKLKAKVIGALELSPRALEDYLARARSTSGRQTPGAAPLRPDRVASLGLSRPDLTEKRLLRELDVIALLYSVPEEEFVQWAMYVEDHTWPPEGSLLADFMQAARSEQGKNRILKHFEQRGEGARLIDVLMKSPSFDRVNLEAHLTVAMARVREVYYEMRLDKLKTQLKSTSDLDEIRALTKDIQEVLQAIEAERRVYKR</sequence>
<evidence type="ECO:0000256" key="8">
    <source>
        <dbReference type="ARBA" id="ARBA00022833"/>
    </source>
</evidence>
<evidence type="ECO:0000256" key="7">
    <source>
        <dbReference type="ARBA" id="ARBA00022771"/>
    </source>
</evidence>
<proteinExistence type="inferred from homology"/>
<feature type="domain" description="Toprim" evidence="15">
    <location>
        <begin position="252"/>
        <end position="335"/>
    </location>
</feature>
<dbReference type="SUPFAM" id="SSF57783">
    <property type="entry name" value="Zinc beta-ribbon"/>
    <property type="match status" value="1"/>
</dbReference>
<dbReference type="GO" id="GO:0003899">
    <property type="term" value="F:DNA-directed RNA polymerase activity"/>
    <property type="evidence" value="ECO:0007669"/>
    <property type="project" value="UniProtKB-UniRule"/>
</dbReference>
<evidence type="ECO:0000256" key="3">
    <source>
        <dbReference type="ARBA" id="ARBA00022679"/>
    </source>
</evidence>
<evidence type="ECO:0000256" key="9">
    <source>
        <dbReference type="ARBA" id="ARBA00022842"/>
    </source>
</evidence>
<dbReference type="InterPro" id="IPR006295">
    <property type="entry name" value="DNA_primase_DnaG"/>
</dbReference>
<evidence type="ECO:0000313" key="16">
    <source>
        <dbReference type="EMBL" id="GEM85291.1"/>
    </source>
</evidence>
<dbReference type="GO" id="GO:0003677">
    <property type="term" value="F:DNA binding"/>
    <property type="evidence" value="ECO:0007669"/>
    <property type="project" value="UniProtKB-KW"/>
</dbReference>
<dbReference type="Pfam" id="PF08275">
    <property type="entry name" value="DNAG_N"/>
    <property type="match status" value="1"/>
</dbReference>
<gene>
    <name evidence="12 16" type="primary">dnaG</name>
    <name evidence="16" type="ORF">MHY01S_34570</name>
</gene>
<dbReference type="GO" id="GO:0000428">
    <property type="term" value="C:DNA-directed RNA polymerase complex"/>
    <property type="evidence" value="ECO:0007669"/>
    <property type="project" value="UniProtKB-KW"/>
</dbReference>
<evidence type="ECO:0000256" key="5">
    <source>
        <dbReference type="ARBA" id="ARBA00022705"/>
    </source>
</evidence>
<evidence type="ECO:0000256" key="14">
    <source>
        <dbReference type="PIRSR" id="PIRSR002811-1"/>
    </source>
</evidence>
<dbReference type="AlphaFoldDB" id="A0A511R6Q2"/>
<dbReference type="SMART" id="SM00493">
    <property type="entry name" value="TOPRIM"/>
    <property type="match status" value="1"/>
</dbReference>
<comment type="similarity">
    <text evidence="12 13">Belongs to the DnaG primase family.</text>
</comment>
<evidence type="ECO:0000259" key="15">
    <source>
        <dbReference type="PROSITE" id="PS50880"/>
    </source>
</evidence>
<dbReference type="PIRSF" id="PIRSF002811">
    <property type="entry name" value="DnaG"/>
    <property type="match status" value="1"/>
</dbReference>
<dbReference type="InterPro" id="IPR034151">
    <property type="entry name" value="TOPRIM_DnaG_bac"/>
</dbReference>
<dbReference type="GO" id="GO:0008270">
    <property type="term" value="F:zinc ion binding"/>
    <property type="evidence" value="ECO:0007669"/>
    <property type="project" value="UniProtKB-UniRule"/>
</dbReference>
<keyword evidence="2 12" id="KW-0639">Primosome</keyword>
<dbReference type="PANTHER" id="PTHR30313:SF2">
    <property type="entry name" value="DNA PRIMASE"/>
    <property type="match status" value="1"/>
</dbReference>
<feature type="zinc finger region" description="CHC2-type" evidence="12 14">
    <location>
        <begin position="43"/>
        <end position="67"/>
    </location>
</feature>
<evidence type="ECO:0000313" key="17">
    <source>
        <dbReference type="Proteomes" id="UP000321197"/>
    </source>
</evidence>
<keyword evidence="4 12" id="KW-0548">Nucleotidyltransferase</keyword>
<reference evidence="16 17" key="1">
    <citation type="submission" date="2019-07" db="EMBL/GenBank/DDBJ databases">
        <title>Whole genome shotgun sequence of Meiothermus hypogaeus NBRC 106114.</title>
        <authorList>
            <person name="Hosoyama A."/>
            <person name="Uohara A."/>
            <person name="Ohji S."/>
            <person name="Ichikawa N."/>
        </authorList>
    </citation>
    <scope>NUCLEOTIDE SEQUENCE [LARGE SCALE GENOMIC DNA]</scope>
    <source>
        <strain evidence="16 17">NBRC 106114</strain>
    </source>
</reference>
<keyword evidence="7 12" id="KW-0863">Zinc-finger</keyword>
<evidence type="ECO:0000256" key="12">
    <source>
        <dbReference type="HAMAP-Rule" id="MF_00974"/>
    </source>
</evidence>
<dbReference type="Pfam" id="PF13155">
    <property type="entry name" value="Toprim_2"/>
    <property type="match status" value="1"/>
</dbReference>
<comment type="caution">
    <text evidence="16">The sequence shown here is derived from an EMBL/GenBank/DDBJ whole genome shotgun (WGS) entry which is preliminary data.</text>
</comment>
<comment type="subunit">
    <text evidence="12">Monomer. Interacts with DnaB.</text>
</comment>
<dbReference type="GO" id="GO:0006269">
    <property type="term" value="P:DNA replication, synthesis of primer"/>
    <property type="evidence" value="ECO:0007669"/>
    <property type="project" value="UniProtKB-UniRule"/>
</dbReference>
<keyword evidence="9" id="KW-0460">Magnesium</keyword>
<evidence type="ECO:0000256" key="4">
    <source>
        <dbReference type="ARBA" id="ARBA00022695"/>
    </source>
</evidence>
<dbReference type="SMART" id="SM00400">
    <property type="entry name" value="ZnF_CHCC"/>
    <property type="match status" value="1"/>
</dbReference>
<dbReference type="EMBL" id="BJXL01000214">
    <property type="protein sequence ID" value="GEM85291.1"/>
    <property type="molecule type" value="Genomic_DNA"/>
</dbReference>
<dbReference type="GO" id="GO:0005737">
    <property type="term" value="C:cytoplasm"/>
    <property type="evidence" value="ECO:0007669"/>
    <property type="project" value="TreeGrafter"/>
</dbReference>
<protein>
    <recommendedName>
        <fullName evidence="12 13">DNA primase</fullName>
        <ecNumber evidence="12">2.7.7.101</ecNumber>
    </recommendedName>
</protein>
<dbReference type="FunFam" id="3.90.580.10:FF:000001">
    <property type="entry name" value="DNA primase"/>
    <property type="match status" value="1"/>
</dbReference>
<dbReference type="InterPro" id="IPR030846">
    <property type="entry name" value="DnaG_bac"/>
</dbReference>
<dbReference type="PROSITE" id="PS50880">
    <property type="entry name" value="TOPRIM"/>
    <property type="match status" value="1"/>
</dbReference>
<comment type="function">
    <text evidence="12 13">RNA polymerase that catalyzes the synthesis of short RNA molecules used as primers for DNA polymerase during DNA replication.</text>
</comment>
<dbReference type="InterPro" id="IPR002694">
    <property type="entry name" value="Znf_CHC2"/>
</dbReference>
<dbReference type="InterPro" id="IPR006171">
    <property type="entry name" value="TOPRIM_dom"/>
</dbReference>
<dbReference type="Gene3D" id="3.90.980.10">
    <property type="entry name" value="DNA primase, catalytic core, N-terminal domain"/>
    <property type="match status" value="1"/>
</dbReference>
<evidence type="ECO:0000256" key="6">
    <source>
        <dbReference type="ARBA" id="ARBA00022723"/>
    </source>
</evidence>
<dbReference type="NCBIfam" id="TIGR01391">
    <property type="entry name" value="dnaG"/>
    <property type="match status" value="1"/>
</dbReference>
<dbReference type="EC" id="2.7.7.101" evidence="12"/>
<dbReference type="Proteomes" id="UP000321197">
    <property type="component" value="Unassembled WGS sequence"/>
</dbReference>
<dbReference type="PANTHER" id="PTHR30313">
    <property type="entry name" value="DNA PRIMASE"/>
    <property type="match status" value="1"/>
</dbReference>
<keyword evidence="10 12" id="KW-0238">DNA-binding</keyword>
<dbReference type="GO" id="GO:1990077">
    <property type="term" value="C:primosome complex"/>
    <property type="evidence" value="ECO:0007669"/>
    <property type="project" value="UniProtKB-KW"/>
</dbReference>